<dbReference type="InterPro" id="IPR018200">
    <property type="entry name" value="USP_CS"/>
</dbReference>
<dbReference type="Gene3D" id="3.90.70.10">
    <property type="entry name" value="Cysteine proteinases"/>
    <property type="match status" value="2"/>
</dbReference>
<evidence type="ECO:0000313" key="10">
    <source>
        <dbReference type="EMBL" id="KAK0402889.1"/>
    </source>
</evidence>
<feature type="domain" description="USP" evidence="9">
    <location>
        <begin position="13"/>
        <end position="583"/>
    </location>
</feature>
<feature type="region of interest" description="Disordered" evidence="8">
    <location>
        <begin position="228"/>
        <end position="369"/>
    </location>
</feature>
<evidence type="ECO:0000256" key="3">
    <source>
        <dbReference type="ARBA" id="ARBA00012759"/>
    </source>
</evidence>
<gene>
    <name evidence="10" type="ORF">QR680_016597</name>
</gene>
<sequence>MTAPDNTGLPHIKGLRNLGLTCYYNSVMQCMMHTHLMHDYIRVVVNQDGWTAPRQNNFKLDDRDPFTLPKRRFEYNKDVFRGFVFSRLKQFFYEFHSGHSISPSELLNAIRESYKKSRTVLPHWTQCDASEAFMLLTECLETEERGIRKVAVKKHEFTHFKKVPIEDAIKAYQRVADQANVPTWIDAVFGLIYIQMTTCQDPACKHVSMRLVSTKNLILHLNFKPQEAGRSGSRFEKSSASECQMSKYKQKKLKEKKKRELRRVHKNTGPSLENGHSEHQEPVEKEDKTDEVLADPCEATDENGNPEDSAKGSDENTTTAPEQDKGLRSRETSVTEPEHSDSDNEVDDEGENKEELPADDMANGNAPTSSVATLVPYKRTSYGGMTIMDCLENWTAPNELSSYQCDGCCPEKSKKRVDAVQRFLIFAPPPVLVLCLQRATVRHTKVSTHVKFDLVIDIAPFCVSNGLRVPKGQKELKYGLYGIVVHEGYSSSAGHYIACVRRRRPPPNIRARFEEAFSTASVQPEIIKNLMEEARKSSEAEEGAKQEPTETDQWYYVSDNHYSPVSWNDVARRQAFMLFYERLD</sequence>
<dbReference type="Proteomes" id="UP001175271">
    <property type="component" value="Unassembled WGS sequence"/>
</dbReference>
<evidence type="ECO:0000256" key="6">
    <source>
        <dbReference type="ARBA" id="ARBA00022801"/>
    </source>
</evidence>
<name>A0AA39LMW8_9BILA</name>
<comment type="catalytic activity">
    <reaction evidence="1">
        <text>Thiol-dependent hydrolysis of ester, thioester, amide, peptide and isopeptide bonds formed by the C-terminal Gly of ubiquitin (a 76-residue protein attached to proteins as an intracellular targeting signal).</text>
        <dbReference type="EC" id="3.4.19.12"/>
    </reaction>
</comment>
<dbReference type="PANTHER" id="PTHR24006:SF888">
    <property type="entry name" value="UBIQUITIN CARBOXYL-TERMINAL HYDROLASE 30"/>
    <property type="match status" value="1"/>
</dbReference>
<dbReference type="InterPro" id="IPR050164">
    <property type="entry name" value="Peptidase_C19"/>
</dbReference>
<dbReference type="SUPFAM" id="SSF54001">
    <property type="entry name" value="Cysteine proteinases"/>
    <property type="match status" value="1"/>
</dbReference>
<keyword evidence="7" id="KW-0788">Thiol protease</keyword>
<dbReference type="Pfam" id="PF00443">
    <property type="entry name" value="UCH"/>
    <property type="match status" value="2"/>
</dbReference>
<evidence type="ECO:0000256" key="2">
    <source>
        <dbReference type="ARBA" id="ARBA00009085"/>
    </source>
</evidence>
<comment type="similarity">
    <text evidence="2">Belongs to the peptidase C19 family.</text>
</comment>
<organism evidence="10 11">
    <name type="scientific">Steinernema hermaphroditum</name>
    <dbReference type="NCBI Taxonomy" id="289476"/>
    <lineage>
        <taxon>Eukaryota</taxon>
        <taxon>Metazoa</taxon>
        <taxon>Ecdysozoa</taxon>
        <taxon>Nematoda</taxon>
        <taxon>Chromadorea</taxon>
        <taxon>Rhabditida</taxon>
        <taxon>Tylenchina</taxon>
        <taxon>Panagrolaimomorpha</taxon>
        <taxon>Strongyloidoidea</taxon>
        <taxon>Steinernematidae</taxon>
        <taxon>Steinernema</taxon>
    </lineage>
</organism>
<feature type="compositionally biased region" description="Basic residues" evidence="8">
    <location>
        <begin position="248"/>
        <end position="266"/>
    </location>
</feature>
<dbReference type="PROSITE" id="PS00973">
    <property type="entry name" value="USP_2"/>
    <property type="match status" value="1"/>
</dbReference>
<evidence type="ECO:0000256" key="8">
    <source>
        <dbReference type="SAM" id="MobiDB-lite"/>
    </source>
</evidence>
<comment type="caution">
    <text evidence="10">The sequence shown here is derived from an EMBL/GenBank/DDBJ whole genome shotgun (WGS) entry which is preliminary data.</text>
</comment>
<keyword evidence="5" id="KW-0833">Ubl conjugation pathway</keyword>
<evidence type="ECO:0000256" key="7">
    <source>
        <dbReference type="ARBA" id="ARBA00022807"/>
    </source>
</evidence>
<dbReference type="AlphaFoldDB" id="A0AA39LMW8"/>
<dbReference type="GO" id="GO:0006508">
    <property type="term" value="P:proteolysis"/>
    <property type="evidence" value="ECO:0007669"/>
    <property type="project" value="UniProtKB-KW"/>
</dbReference>
<feature type="compositionally biased region" description="Basic and acidic residues" evidence="8">
    <location>
        <begin position="275"/>
        <end position="291"/>
    </location>
</feature>
<feature type="compositionally biased region" description="Acidic residues" evidence="8">
    <location>
        <begin position="343"/>
        <end position="352"/>
    </location>
</feature>
<evidence type="ECO:0000256" key="5">
    <source>
        <dbReference type="ARBA" id="ARBA00022786"/>
    </source>
</evidence>
<keyword evidence="6" id="KW-0378">Hydrolase</keyword>
<dbReference type="EC" id="3.4.19.12" evidence="3"/>
<dbReference type="InterPro" id="IPR001394">
    <property type="entry name" value="Peptidase_C19_UCH"/>
</dbReference>
<dbReference type="EMBL" id="JAUCMV010000004">
    <property type="protein sequence ID" value="KAK0402889.1"/>
    <property type="molecule type" value="Genomic_DNA"/>
</dbReference>
<feature type="compositionally biased region" description="Basic and acidic residues" evidence="8">
    <location>
        <begin position="322"/>
        <end position="342"/>
    </location>
</feature>
<evidence type="ECO:0000313" key="11">
    <source>
        <dbReference type="Proteomes" id="UP001175271"/>
    </source>
</evidence>
<dbReference type="GO" id="GO:0004843">
    <property type="term" value="F:cysteine-type deubiquitinase activity"/>
    <property type="evidence" value="ECO:0007669"/>
    <property type="project" value="UniProtKB-EC"/>
</dbReference>
<dbReference type="GO" id="GO:0016579">
    <property type="term" value="P:protein deubiquitination"/>
    <property type="evidence" value="ECO:0007669"/>
    <property type="project" value="InterPro"/>
</dbReference>
<dbReference type="PROSITE" id="PS50235">
    <property type="entry name" value="USP_3"/>
    <property type="match status" value="1"/>
</dbReference>
<dbReference type="GO" id="GO:0005634">
    <property type="term" value="C:nucleus"/>
    <property type="evidence" value="ECO:0007669"/>
    <property type="project" value="TreeGrafter"/>
</dbReference>
<dbReference type="InterPro" id="IPR038765">
    <property type="entry name" value="Papain-like_cys_pep_sf"/>
</dbReference>
<reference evidence="10" key="1">
    <citation type="submission" date="2023-06" db="EMBL/GenBank/DDBJ databases">
        <title>Genomic analysis of the entomopathogenic nematode Steinernema hermaphroditum.</title>
        <authorList>
            <person name="Schwarz E.M."/>
            <person name="Heppert J.K."/>
            <person name="Baniya A."/>
            <person name="Schwartz H.T."/>
            <person name="Tan C.-H."/>
            <person name="Antoshechkin I."/>
            <person name="Sternberg P.W."/>
            <person name="Goodrich-Blair H."/>
            <person name="Dillman A.R."/>
        </authorList>
    </citation>
    <scope>NUCLEOTIDE SEQUENCE</scope>
    <source>
        <strain evidence="10">PS9179</strain>
        <tissue evidence="10">Whole animal</tissue>
    </source>
</reference>
<dbReference type="PANTHER" id="PTHR24006">
    <property type="entry name" value="UBIQUITIN CARBOXYL-TERMINAL HYDROLASE"/>
    <property type="match status" value="1"/>
</dbReference>
<protein>
    <recommendedName>
        <fullName evidence="3">ubiquitinyl hydrolase 1</fullName>
        <ecNumber evidence="3">3.4.19.12</ecNumber>
    </recommendedName>
</protein>
<dbReference type="InterPro" id="IPR028889">
    <property type="entry name" value="USP"/>
</dbReference>
<evidence type="ECO:0000256" key="4">
    <source>
        <dbReference type="ARBA" id="ARBA00022670"/>
    </source>
</evidence>
<proteinExistence type="inferred from homology"/>
<keyword evidence="11" id="KW-1185">Reference proteome</keyword>
<evidence type="ECO:0000259" key="9">
    <source>
        <dbReference type="PROSITE" id="PS50235"/>
    </source>
</evidence>
<evidence type="ECO:0000256" key="1">
    <source>
        <dbReference type="ARBA" id="ARBA00000707"/>
    </source>
</evidence>
<dbReference type="GO" id="GO:0005829">
    <property type="term" value="C:cytosol"/>
    <property type="evidence" value="ECO:0007669"/>
    <property type="project" value="TreeGrafter"/>
</dbReference>
<accession>A0AA39LMW8</accession>
<keyword evidence="4" id="KW-0645">Protease</keyword>